<proteinExistence type="predicted"/>
<dbReference type="Pfam" id="PF04248">
    <property type="entry name" value="NTP_transf_9"/>
    <property type="match status" value="1"/>
</dbReference>
<sequence>MSDARTLQTGRYAIDHIRKPVTVYFHDDIIASTDHALLVREEGAEPIYYIPRDRVHTAFFVDSDRGGVPEAKGQAQFWTISAMNRAGQDAAWAYTEPVDELSAVRDHIAFDPTQVRVEVGGPPAGAVEETL</sequence>
<feature type="domain" description="DUF427" evidence="1">
    <location>
        <begin position="21"/>
        <end position="112"/>
    </location>
</feature>
<dbReference type="EMBL" id="LC066373">
    <property type="protein sequence ID" value="BAT26640.1"/>
    <property type="molecule type" value="Genomic_DNA"/>
</dbReference>
<dbReference type="InterPro" id="IPR038694">
    <property type="entry name" value="DUF427_sf"/>
</dbReference>
<dbReference type="RefSeq" id="WP_024351562.1">
    <property type="nucleotide sequence ID" value="NZ_BBWN01000030.1"/>
</dbReference>
<reference evidence="2" key="1">
    <citation type="journal article" date="2015" name="Proc. Natl. Acad. Sci. U.S.A.">
        <title>Bacterial clade with the ribosomal RNA operon on a small plasmid rather than the chromosome.</title>
        <authorList>
            <person name="Anda M."/>
            <person name="Ohtsubo Y."/>
            <person name="Okubo T."/>
            <person name="Sugawara M."/>
            <person name="Nagata Y."/>
            <person name="Tsuda M."/>
            <person name="Minamisawa K."/>
            <person name="Mitsui H."/>
        </authorList>
    </citation>
    <scope>NUCLEOTIDE SEQUENCE</scope>
    <source>
        <strain evidence="2">DSM 14790</strain>
    </source>
</reference>
<evidence type="ECO:0000259" key="1">
    <source>
        <dbReference type="Pfam" id="PF04248"/>
    </source>
</evidence>
<name>A0A0P0YYQ8_9HYPH</name>
<dbReference type="Gene3D" id="2.170.150.40">
    <property type="entry name" value="Domain of unknown function (DUF427)"/>
    <property type="match status" value="1"/>
</dbReference>
<protein>
    <recommendedName>
        <fullName evidence="1">DUF427 domain-containing protein</fullName>
    </recommendedName>
</protein>
<accession>A0A0P0YYQ8</accession>
<dbReference type="InterPro" id="IPR007361">
    <property type="entry name" value="DUF427"/>
</dbReference>
<organism evidence="2">
    <name type="scientific">Aurantimonas coralicida</name>
    <dbReference type="NCBI Taxonomy" id="182270"/>
    <lineage>
        <taxon>Bacteria</taxon>
        <taxon>Pseudomonadati</taxon>
        <taxon>Pseudomonadota</taxon>
        <taxon>Alphaproteobacteria</taxon>
        <taxon>Hyphomicrobiales</taxon>
        <taxon>Aurantimonadaceae</taxon>
        <taxon>Aurantimonas</taxon>
    </lineage>
</organism>
<dbReference type="AlphaFoldDB" id="A0A0P0YYQ8"/>
<dbReference type="PANTHER" id="PTHR43058:SF1">
    <property type="entry name" value="DUF427 DOMAIN-CONTAINING PROTEIN"/>
    <property type="match status" value="1"/>
</dbReference>
<dbReference type="PANTHER" id="PTHR43058">
    <property type="entry name" value="SLR0655 PROTEIN"/>
    <property type="match status" value="1"/>
</dbReference>
<evidence type="ECO:0000313" key="2">
    <source>
        <dbReference type="EMBL" id="BAT26640.1"/>
    </source>
</evidence>